<feature type="region of interest" description="Disordered" evidence="16">
    <location>
        <begin position="459"/>
        <end position="555"/>
    </location>
</feature>
<dbReference type="InterPro" id="IPR017907">
    <property type="entry name" value="Znf_RING_CS"/>
</dbReference>
<keyword evidence="6" id="KW-0833">Ubl conjugation pathway</keyword>
<dbReference type="InterPro" id="IPR058745">
    <property type="entry name" value="PWI_Topors"/>
</dbReference>
<comment type="catalytic activity">
    <reaction evidence="1">
        <text>S-ubiquitinyl-[E2 ubiquitin-conjugating enzyme]-L-cysteine + [acceptor protein]-L-lysine = [E2 ubiquitin-conjugating enzyme]-L-cysteine + N(6)-ubiquitinyl-[acceptor protein]-L-lysine.</text>
        <dbReference type="EC" id="2.3.2.27"/>
    </reaction>
</comment>
<keyword evidence="4" id="KW-0479">Metal-binding</keyword>
<keyword evidence="5 15" id="KW-0863">Zinc-finger</keyword>
<proteinExistence type="predicted"/>
<evidence type="ECO:0000256" key="14">
    <source>
        <dbReference type="ARBA" id="ARBA00079184"/>
    </source>
</evidence>
<dbReference type="EC" id="2.3.2.27" evidence="2"/>
<keyword evidence="19" id="KW-1185">Reference proteome</keyword>
<dbReference type="GO" id="GO:0006513">
    <property type="term" value="P:protein monoubiquitination"/>
    <property type="evidence" value="ECO:0007669"/>
    <property type="project" value="TreeGrafter"/>
</dbReference>
<keyword evidence="7" id="KW-0862">Zinc</keyword>
<reference evidence="18" key="1">
    <citation type="submission" date="2022-01" db="EMBL/GenBank/DDBJ databases">
        <authorList>
            <person name="King R."/>
        </authorList>
    </citation>
    <scope>NUCLEOTIDE SEQUENCE</scope>
</reference>
<dbReference type="PROSITE" id="PS00518">
    <property type="entry name" value="ZF_RING_1"/>
    <property type="match status" value="1"/>
</dbReference>
<sequence length="613" mass="70707">MAESKVIVRCPSSSSPPPNCAICLGAFSNKCFSDSCMHQFCFKCLLEWSKIKPECPLCKQPFTRIIHNVKSNEEYDEHVVEITPPEEVHIIDNEEYLYLPLGQPQQSTRHHFHFRTTFTVDTHGEHAIQQMLLTHPQISVSTSGYAPPRNIYHRRRREPSTTTSFRRSVYIRNLWVIAPPDVTGRYRDVSPSFFRSFPAARTRLVPWLNRELNAILYENTQLVMRLVDIIMDHLLHRHICSRAFRNLLFEYLDNKTDHFIHEFFNFMRSPFDMVGYDRHVIYSDRPQSPHVVSVPDDISESGNDSDVIIVGSSNSHEPVVIDLVESDSDEPIIVPDDSPLPALIPITVNSPEPERETRTPVMPLKLRLKHKRRSREEEREKRYKKRSRRYRSSSSSSESFVKSTERHRRKKKLKKMKRRPVSSTESYSPDSDSDIPLSLLLNKRRLKLRHKALNINNFIKSPTKDSSENDQDLSNDINLPSCSKYNPELNGGGGSSSSSSRLPNLRSSCIKEEPPTIPEAPTCSRYTYTPQISSTSGGINGNESSDEEYVHRPQVKSEIKRIKTEPHVKSSKSSERLRNIMIKKENSSNTWYAYQRDYDSSDNEGFENSKPVI</sequence>
<dbReference type="GO" id="GO:0008270">
    <property type="term" value="F:zinc ion binding"/>
    <property type="evidence" value="ECO:0007669"/>
    <property type="project" value="UniProtKB-KW"/>
</dbReference>
<evidence type="ECO:0000256" key="7">
    <source>
        <dbReference type="ARBA" id="ARBA00022833"/>
    </source>
</evidence>
<dbReference type="SMART" id="SM00184">
    <property type="entry name" value="RING"/>
    <property type="match status" value="1"/>
</dbReference>
<evidence type="ECO:0000256" key="3">
    <source>
        <dbReference type="ARBA" id="ARBA00022679"/>
    </source>
</evidence>
<feature type="compositionally biased region" description="Polar residues" evidence="16">
    <location>
        <begin position="474"/>
        <end position="484"/>
    </location>
</feature>
<evidence type="ECO:0000256" key="10">
    <source>
        <dbReference type="ARBA" id="ARBA00071236"/>
    </source>
</evidence>
<keyword evidence="9" id="KW-0804">Transcription</keyword>
<evidence type="ECO:0000256" key="9">
    <source>
        <dbReference type="ARBA" id="ARBA00023163"/>
    </source>
</evidence>
<evidence type="ECO:0000256" key="15">
    <source>
        <dbReference type="PROSITE-ProRule" id="PRU00175"/>
    </source>
</evidence>
<evidence type="ECO:0000256" key="5">
    <source>
        <dbReference type="ARBA" id="ARBA00022771"/>
    </source>
</evidence>
<feature type="region of interest" description="Disordered" evidence="16">
    <location>
        <begin position="343"/>
        <end position="435"/>
    </location>
</feature>
<dbReference type="InterPro" id="IPR018957">
    <property type="entry name" value="Znf_C3HC4_RING-type"/>
</dbReference>
<dbReference type="GO" id="GO:0005634">
    <property type="term" value="C:nucleus"/>
    <property type="evidence" value="ECO:0007669"/>
    <property type="project" value="UniProtKB-ARBA"/>
</dbReference>
<dbReference type="OrthoDB" id="365379at2759"/>
<dbReference type="GO" id="GO:0061630">
    <property type="term" value="F:ubiquitin protein ligase activity"/>
    <property type="evidence" value="ECO:0007669"/>
    <property type="project" value="UniProtKB-EC"/>
</dbReference>
<dbReference type="EMBL" id="OV651820">
    <property type="protein sequence ID" value="CAH1114586.1"/>
    <property type="molecule type" value="Genomic_DNA"/>
</dbReference>
<dbReference type="PANTHER" id="PTHR46077">
    <property type="entry name" value="E3 UBIQUITIN-PROTEIN LIGASE TOPORS"/>
    <property type="match status" value="1"/>
</dbReference>
<dbReference type="GO" id="GO:0000209">
    <property type="term" value="P:protein polyubiquitination"/>
    <property type="evidence" value="ECO:0007669"/>
    <property type="project" value="TreeGrafter"/>
</dbReference>
<dbReference type="Pfam" id="PF26084">
    <property type="entry name" value="PWI_Topors"/>
    <property type="match status" value="1"/>
</dbReference>
<accession>A0A9P0D8W5</accession>
<evidence type="ECO:0000256" key="6">
    <source>
        <dbReference type="ARBA" id="ARBA00022786"/>
    </source>
</evidence>
<organism evidence="18 19">
    <name type="scientific">Psylliodes chrysocephalus</name>
    <dbReference type="NCBI Taxonomy" id="3402493"/>
    <lineage>
        <taxon>Eukaryota</taxon>
        <taxon>Metazoa</taxon>
        <taxon>Ecdysozoa</taxon>
        <taxon>Arthropoda</taxon>
        <taxon>Hexapoda</taxon>
        <taxon>Insecta</taxon>
        <taxon>Pterygota</taxon>
        <taxon>Neoptera</taxon>
        <taxon>Endopterygota</taxon>
        <taxon>Coleoptera</taxon>
        <taxon>Polyphaga</taxon>
        <taxon>Cucujiformia</taxon>
        <taxon>Chrysomeloidea</taxon>
        <taxon>Chrysomelidae</taxon>
        <taxon>Galerucinae</taxon>
        <taxon>Alticini</taxon>
        <taxon>Psylliodes</taxon>
    </lineage>
</organism>
<evidence type="ECO:0000256" key="8">
    <source>
        <dbReference type="ARBA" id="ARBA00023015"/>
    </source>
</evidence>
<evidence type="ECO:0000256" key="1">
    <source>
        <dbReference type="ARBA" id="ARBA00000900"/>
    </source>
</evidence>
<dbReference type="Pfam" id="PF00097">
    <property type="entry name" value="zf-C3HC4"/>
    <property type="match status" value="1"/>
</dbReference>
<feature type="compositionally biased region" description="Low complexity" evidence="16">
    <location>
        <begin position="422"/>
        <end position="435"/>
    </location>
</feature>
<dbReference type="Gene3D" id="3.30.40.10">
    <property type="entry name" value="Zinc/RING finger domain, C3HC4 (zinc finger)"/>
    <property type="match status" value="1"/>
</dbReference>
<dbReference type="InterPro" id="IPR013083">
    <property type="entry name" value="Znf_RING/FYVE/PHD"/>
</dbReference>
<evidence type="ECO:0000256" key="2">
    <source>
        <dbReference type="ARBA" id="ARBA00012483"/>
    </source>
</evidence>
<evidence type="ECO:0000256" key="12">
    <source>
        <dbReference type="ARBA" id="ARBA00076940"/>
    </source>
</evidence>
<feature type="compositionally biased region" description="Polar residues" evidence="16">
    <location>
        <begin position="524"/>
        <end position="543"/>
    </location>
</feature>
<feature type="compositionally biased region" description="Basic residues" evidence="16">
    <location>
        <begin position="382"/>
        <end position="391"/>
    </location>
</feature>
<keyword evidence="3" id="KW-0808">Transferase</keyword>
<dbReference type="FunFam" id="3.30.40.10:FF:000136">
    <property type="entry name" value="E3 ubiquitin-protein ligase Topors"/>
    <property type="match status" value="1"/>
</dbReference>
<dbReference type="AlphaFoldDB" id="A0A9P0D8W5"/>
<protein>
    <recommendedName>
        <fullName evidence="10">E3 ubiquitin-protein ligase Topors</fullName>
        <ecNumber evidence="2">2.3.2.27</ecNumber>
    </recommendedName>
    <alternativeName>
        <fullName evidence="11">RING-type E3 ubiquitin transferase Topors</fullName>
    </alternativeName>
    <alternativeName>
        <fullName evidence="13">SUMO1-protein E3 ligase Topors</fullName>
    </alternativeName>
    <alternativeName>
        <fullName evidence="12">Topoisomerase I-binding RING finger protein</fullName>
    </alternativeName>
    <alternativeName>
        <fullName evidence="14">Topoisomerase I-binding arginine/serine-rich protein</fullName>
    </alternativeName>
</protein>
<keyword evidence="8" id="KW-0805">Transcription regulation</keyword>
<evidence type="ECO:0000259" key="17">
    <source>
        <dbReference type="PROSITE" id="PS50089"/>
    </source>
</evidence>
<feature type="compositionally biased region" description="Basic residues" evidence="16">
    <location>
        <begin position="405"/>
        <end position="420"/>
    </location>
</feature>
<evidence type="ECO:0000313" key="19">
    <source>
        <dbReference type="Proteomes" id="UP001153636"/>
    </source>
</evidence>
<dbReference type="SUPFAM" id="SSF57850">
    <property type="entry name" value="RING/U-box"/>
    <property type="match status" value="1"/>
</dbReference>
<gene>
    <name evidence="18" type="ORF">PSYICH_LOCUS14492</name>
</gene>
<evidence type="ECO:0000256" key="4">
    <source>
        <dbReference type="ARBA" id="ARBA00022723"/>
    </source>
</evidence>
<dbReference type="CDD" id="cd16574">
    <property type="entry name" value="RING-HC_Topors"/>
    <property type="match status" value="1"/>
</dbReference>
<dbReference type="InterPro" id="IPR058746">
    <property type="entry name" value="Znf_RING-type_Topors"/>
</dbReference>
<evidence type="ECO:0000313" key="18">
    <source>
        <dbReference type="EMBL" id="CAH1114586.1"/>
    </source>
</evidence>
<evidence type="ECO:0000256" key="16">
    <source>
        <dbReference type="SAM" id="MobiDB-lite"/>
    </source>
</evidence>
<dbReference type="PROSITE" id="PS50089">
    <property type="entry name" value="ZF_RING_2"/>
    <property type="match status" value="1"/>
</dbReference>
<dbReference type="PANTHER" id="PTHR46077:SF1">
    <property type="entry name" value="TOP1 BINDING ARGININE_SERINE RICH PROTEIN, E3 UBIQUITIN LIGASE"/>
    <property type="match status" value="1"/>
</dbReference>
<name>A0A9P0D8W5_9CUCU</name>
<dbReference type="Proteomes" id="UP001153636">
    <property type="component" value="Chromosome 8"/>
</dbReference>
<feature type="domain" description="RING-type" evidence="17">
    <location>
        <begin position="20"/>
        <end position="59"/>
    </location>
</feature>
<dbReference type="InterPro" id="IPR001841">
    <property type="entry name" value="Znf_RING"/>
</dbReference>
<evidence type="ECO:0000256" key="11">
    <source>
        <dbReference type="ARBA" id="ARBA00076856"/>
    </source>
</evidence>
<evidence type="ECO:0000256" key="13">
    <source>
        <dbReference type="ARBA" id="ARBA00079040"/>
    </source>
</evidence>